<dbReference type="EMBL" id="SNRW01001244">
    <property type="protein sequence ID" value="KAA6397163.1"/>
    <property type="molecule type" value="Genomic_DNA"/>
</dbReference>
<dbReference type="AlphaFoldDB" id="A0A5J4WQW1"/>
<reference evidence="1 2" key="1">
    <citation type="submission" date="2019-03" db="EMBL/GenBank/DDBJ databases">
        <title>Single cell metagenomics reveals metabolic interactions within the superorganism composed of flagellate Streblomastix strix and complex community of Bacteroidetes bacteria on its surface.</title>
        <authorList>
            <person name="Treitli S.C."/>
            <person name="Kolisko M."/>
            <person name="Husnik F."/>
            <person name="Keeling P."/>
            <person name="Hampl V."/>
        </authorList>
    </citation>
    <scope>NUCLEOTIDE SEQUENCE [LARGE SCALE GENOMIC DNA]</scope>
    <source>
        <strain evidence="1">ST1C</strain>
    </source>
</reference>
<name>A0A5J4WQW1_9EUKA</name>
<evidence type="ECO:0000313" key="2">
    <source>
        <dbReference type="Proteomes" id="UP000324800"/>
    </source>
</evidence>
<sequence length="124" mass="14197">MVREHDILRVASLDSLQRYYRFPAHHHRARRPVSMTRTQVFTHCRKRNAIVQKGPFLSLRAALVAQGPVDIIEYIQRGASAGDIVFPTRIQVYLVALDLQEETDTIIDITTTNTIKWTANIGKK</sequence>
<organism evidence="1 2">
    <name type="scientific">Streblomastix strix</name>
    <dbReference type="NCBI Taxonomy" id="222440"/>
    <lineage>
        <taxon>Eukaryota</taxon>
        <taxon>Metamonada</taxon>
        <taxon>Preaxostyla</taxon>
        <taxon>Oxymonadida</taxon>
        <taxon>Streblomastigidae</taxon>
        <taxon>Streblomastix</taxon>
    </lineage>
</organism>
<accession>A0A5J4WQW1</accession>
<protein>
    <submittedName>
        <fullName evidence="1">Uncharacterized protein</fullName>
    </submittedName>
</protein>
<dbReference type="Proteomes" id="UP000324800">
    <property type="component" value="Unassembled WGS sequence"/>
</dbReference>
<evidence type="ECO:0000313" key="1">
    <source>
        <dbReference type="EMBL" id="KAA6397163.1"/>
    </source>
</evidence>
<comment type="caution">
    <text evidence="1">The sequence shown here is derived from an EMBL/GenBank/DDBJ whole genome shotgun (WGS) entry which is preliminary data.</text>
</comment>
<gene>
    <name evidence="1" type="ORF">EZS28_007314</name>
</gene>
<proteinExistence type="predicted"/>